<feature type="transmembrane region" description="Helical" evidence="7">
    <location>
        <begin position="94"/>
        <end position="110"/>
    </location>
</feature>
<sequence>MKRYFHAFNFYAFSFSILLYLLTSAINTKAADWGLSYVEIGLINFVGCAFYVVSALIFGRMGDKVGFKRSLSNGMFLMAISLVFGFFWTLPIHLVISVIGMNVFFGFFFPSIEGLLSKSEKAAGVDPSATVIRFVLSWSAGNVVGMAFGPFLIQKVPVVVFTYGITLSLLGTLHIRSHIKRFGETLPGPFHDRLKNSLSEIDFPKIKDYRRVYRFTFLLAGIIYTSGMALFPKLISSTGIPLENVGFLTVGANIGVFLSFVFMSFFRFWVGSPRISFLTMIAVFGAATLTFFLPETAPTFFLATLFSGATYAVPYIFAIFYGLNSREDDHGKQGGIHESMVGIIFGVGPLVGGYFLQIWASLRSIGIMSIGLIVIVFVSQMTFIRKISTERKGINV</sequence>
<dbReference type="AlphaFoldDB" id="A0A3D3TN18"/>
<keyword evidence="4 7" id="KW-0812">Transmembrane</keyword>
<dbReference type="Gene3D" id="1.20.1250.20">
    <property type="entry name" value="MFS general substrate transporter like domains"/>
    <property type="match status" value="2"/>
</dbReference>
<feature type="transmembrane region" description="Helical" evidence="7">
    <location>
        <begin position="158"/>
        <end position="175"/>
    </location>
</feature>
<dbReference type="PANTHER" id="PTHR23517">
    <property type="entry name" value="RESISTANCE PROTEIN MDTM, PUTATIVE-RELATED-RELATED"/>
    <property type="match status" value="1"/>
</dbReference>
<evidence type="ECO:0000256" key="1">
    <source>
        <dbReference type="ARBA" id="ARBA00004651"/>
    </source>
</evidence>
<accession>A0A3D3TN18</accession>
<dbReference type="CDD" id="cd06174">
    <property type="entry name" value="MFS"/>
    <property type="match status" value="1"/>
</dbReference>
<dbReference type="InterPro" id="IPR050171">
    <property type="entry name" value="MFS_Transporters"/>
</dbReference>
<feature type="transmembrane region" description="Helical" evidence="7">
    <location>
        <begin position="277"/>
        <end position="294"/>
    </location>
</feature>
<keyword evidence="5 7" id="KW-1133">Transmembrane helix</keyword>
<evidence type="ECO:0000256" key="3">
    <source>
        <dbReference type="ARBA" id="ARBA00022475"/>
    </source>
</evidence>
<comment type="subcellular location">
    <subcellularLocation>
        <location evidence="1">Cell membrane</location>
        <topology evidence="1">Multi-pass membrane protein</topology>
    </subcellularLocation>
</comment>
<dbReference type="EMBL" id="DQBS01000099">
    <property type="protein sequence ID" value="HCO69732.1"/>
    <property type="molecule type" value="Genomic_DNA"/>
</dbReference>
<feature type="transmembrane region" description="Helical" evidence="7">
    <location>
        <begin position="335"/>
        <end position="359"/>
    </location>
</feature>
<evidence type="ECO:0000313" key="9">
    <source>
        <dbReference type="Proteomes" id="UP000264215"/>
    </source>
</evidence>
<feature type="transmembrane region" description="Helical" evidence="7">
    <location>
        <begin position="40"/>
        <end position="59"/>
    </location>
</feature>
<keyword evidence="6 7" id="KW-0472">Membrane</keyword>
<name>A0A3D3TN18_9BACT</name>
<feature type="transmembrane region" description="Helical" evidence="7">
    <location>
        <begin position="71"/>
        <end position="88"/>
    </location>
</feature>
<dbReference type="Proteomes" id="UP000264215">
    <property type="component" value="Unassembled WGS sequence"/>
</dbReference>
<keyword evidence="3" id="KW-1003">Cell membrane</keyword>
<feature type="transmembrane region" description="Helical" evidence="7">
    <location>
        <begin position="365"/>
        <end position="384"/>
    </location>
</feature>
<dbReference type="GO" id="GO:0005886">
    <property type="term" value="C:plasma membrane"/>
    <property type="evidence" value="ECO:0007669"/>
    <property type="project" value="UniProtKB-SubCell"/>
</dbReference>
<evidence type="ECO:0000256" key="5">
    <source>
        <dbReference type="ARBA" id="ARBA00022989"/>
    </source>
</evidence>
<dbReference type="PANTHER" id="PTHR23517:SF3">
    <property type="entry name" value="INTEGRAL MEMBRANE TRANSPORT PROTEIN"/>
    <property type="match status" value="1"/>
</dbReference>
<evidence type="ECO:0000256" key="2">
    <source>
        <dbReference type="ARBA" id="ARBA00022448"/>
    </source>
</evidence>
<feature type="transmembrane region" description="Helical" evidence="7">
    <location>
        <begin position="131"/>
        <end position="152"/>
    </location>
</feature>
<dbReference type="InterPro" id="IPR036259">
    <property type="entry name" value="MFS_trans_sf"/>
</dbReference>
<feature type="transmembrane region" description="Helical" evidence="7">
    <location>
        <begin position="247"/>
        <end position="270"/>
    </location>
</feature>
<keyword evidence="2" id="KW-0813">Transport</keyword>
<dbReference type="SUPFAM" id="SSF103473">
    <property type="entry name" value="MFS general substrate transporter"/>
    <property type="match status" value="1"/>
</dbReference>
<gene>
    <name evidence="8" type="ORF">DIT26_03970</name>
</gene>
<proteinExistence type="predicted"/>
<evidence type="ECO:0000256" key="4">
    <source>
        <dbReference type="ARBA" id="ARBA00022692"/>
    </source>
</evidence>
<feature type="transmembrane region" description="Helical" evidence="7">
    <location>
        <begin position="300"/>
        <end position="323"/>
    </location>
</feature>
<dbReference type="GO" id="GO:0022857">
    <property type="term" value="F:transmembrane transporter activity"/>
    <property type="evidence" value="ECO:0007669"/>
    <property type="project" value="InterPro"/>
</dbReference>
<reference evidence="8 9" key="1">
    <citation type="journal article" date="2018" name="Nat. Biotechnol.">
        <title>A standardized bacterial taxonomy based on genome phylogeny substantially revises the tree of life.</title>
        <authorList>
            <person name="Parks D.H."/>
            <person name="Chuvochina M."/>
            <person name="Waite D.W."/>
            <person name="Rinke C."/>
            <person name="Skarshewski A."/>
            <person name="Chaumeil P.A."/>
            <person name="Hugenholtz P."/>
        </authorList>
    </citation>
    <scope>NUCLEOTIDE SEQUENCE [LARGE SCALE GENOMIC DNA]</scope>
    <source>
        <strain evidence="8">UBA9905</strain>
    </source>
</reference>
<evidence type="ECO:0000256" key="7">
    <source>
        <dbReference type="SAM" id="Phobius"/>
    </source>
</evidence>
<organism evidence="8 9">
    <name type="scientific">Mesotoga infera</name>
    <dbReference type="NCBI Taxonomy" id="1236046"/>
    <lineage>
        <taxon>Bacteria</taxon>
        <taxon>Thermotogati</taxon>
        <taxon>Thermotogota</taxon>
        <taxon>Thermotogae</taxon>
        <taxon>Kosmotogales</taxon>
        <taxon>Kosmotogaceae</taxon>
        <taxon>Mesotoga</taxon>
    </lineage>
</organism>
<dbReference type="Pfam" id="PF07690">
    <property type="entry name" value="MFS_1"/>
    <property type="match status" value="1"/>
</dbReference>
<protein>
    <submittedName>
        <fullName evidence="8">MFS transporter</fullName>
    </submittedName>
</protein>
<evidence type="ECO:0000313" key="8">
    <source>
        <dbReference type="EMBL" id="HCO69732.1"/>
    </source>
</evidence>
<feature type="transmembrane region" description="Helical" evidence="7">
    <location>
        <begin position="215"/>
        <end position="235"/>
    </location>
</feature>
<evidence type="ECO:0000256" key="6">
    <source>
        <dbReference type="ARBA" id="ARBA00023136"/>
    </source>
</evidence>
<dbReference type="InterPro" id="IPR011701">
    <property type="entry name" value="MFS"/>
</dbReference>
<comment type="caution">
    <text evidence="8">The sequence shown here is derived from an EMBL/GenBank/DDBJ whole genome shotgun (WGS) entry which is preliminary data.</text>
</comment>